<name>A0A5B2VHR8_9HYPH</name>
<dbReference type="InterPro" id="IPR051813">
    <property type="entry name" value="HepT_RNase_toxin"/>
</dbReference>
<sequence length="116" mass="12786">MRSDRERLDDARAFIRHARAHLGAVDGQAFAGRPEAAHAVTYALVVIGEALGQVSPDIKSLAPTVPWRAIKDVRNRLVHAYWTIDLPIIAGMVAQELDPLDEALGDLTRRIEAPDR</sequence>
<evidence type="ECO:0000256" key="5">
    <source>
        <dbReference type="ARBA" id="ARBA00022801"/>
    </source>
</evidence>
<keyword evidence="1" id="KW-0597">Phosphoprotein</keyword>
<dbReference type="PANTHER" id="PTHR34139:SF1">
    <property type="entry name" value="RNASE MJ1380-RELATED"/>
    <property type="match status" value="1"/>
</dbReference>
<keyword evidence="3" id="KW-0540">Nuclease</keyword>
<evidence type="ECO:0000313" key="6">
    <source>
        <dbReference type="EMBL" id="KAA2237902.1"/>
    </source>
</evidence>
<dbReference type="Proteomes" id="UP000323142">
    <property type="component" value="Unassembled WGS sequence"/>
</dbReference>
<dbReference type="GO" id="GO:0000166">
    <property type="term" value="F:nucleotide binding"/>
    <property type="evidence" value="ECO:0007669"/>
    <property type="project" value="UniProtKB-KW"/>
</dbReference>
<proteinExistence type="predicted"/>
<dbReference type="AlphaFoldDB" id="A0A5B2VHR8"/>
<dbReference type="Pfam" id="PF01934">
    <property type="entry name" value="HepT-like"/>
    <property type="match status" value="1"/>
</dbReference>
<dbReference type="GO" id="GO:0110001">
    <property type="term" value="C:toxin-antitoxin complex"/>
    <property type="evidence" value="ECO:0007669"/>
    <property type="project" value="InterPro"/>
</dbReference>
<comment type="caution">
    <text evidence="6">The sequence shown here is derived from an EMBL/GenBank/DDBJ whole genome shotgun (WGS) entry which is preliminary data.</text>
</comment>
<evidence type="ECO:0000256" key="3">
    <source>
        <dbReference type="ARBA" id="ARBA00022722"/>
    </source>
</evidence>
<keyword evidence="2" id="KW-1277">Toxin-antitoxin system</keyword>
<keyword evidence="4" id="KW-0547">Nucleotide-binding</keyword>
<dbReference type="PANTHER" id="PTHR34139">
    <property type="entry name" value="UPF0331 PROTEIN MJ0127"/>
    <property type="match status" value="1"/>
</dbReference>
<dbReference type="EMBL" id="VUOA01000017">
    <property type="protein sequence ID" value="KAA2237902.1"/>
    <property type="molecule type" value="Genomic_DNA"/>
</dbReference>
<keyword evidence="5" id="KW-0378">Hydrolase</keyword>
<gene>
    <name evidence="6" type="ORF">F0L46_07875</name>
</gene>
<evidence type="ECO:0000256" key="2">
    <source>
        <dbReference type="ARBA" id="ARBA00022649"/>
    </source>
</evidence>
<organism evidence="6 7">
    <name type="scientific">Salinarimonas soli</name>
    <dbReference type="NCBI Taxonomy" id="1638099"/>
    <lineage>
        <taxon>Bacteria</taxon>
        <taxon>Pseudomonadati</taxon>
        <taxon>Pseudomonadota</taxon>
        <taxon>Alphaproteobacteria</taxon>
        <taxon>Hyphomicrobiales</taxon>
        <taxon>Salinarimonadaceae</taxon>
        <taxon>Salinarimonas</taxon>
    </lineage>
</organism>
<reference evidence="6 7" key="2">
    <citation type="submission" date="2019-09" db="EMBL/GenBank/DDBJ databases">
        <authorList>
            <person name="Jin C."/>
        </authorList>
    </citation>
    <scope>NUCLEOTIDE SEQUENCE [LARGE SCALE GENOMIC DNA]</scope>
    <source>
        <strain evidence="6 7">BN140002</strain>
    </source>
</reference>
<evidence type="ECO:0000256" key="1">
    <source>
        <dbReference type="ARBA" id="ARBA00022553"/>
    </source>
</evidence>
<accession>A0A5B2VHR8</accession>
<evidence type="ECO:0000313" key="7">
    <source>
        <dbReference type="Proteomes" id="UP000323142"/>
    </source>
</evidence>
<dbReference type="InterPro" id="IPR008201">
    <property type="entry name" value="HepT-like"/>
</dbReference>
<reference evidence="6 7" key="1">
    <citation type="submission" date="2019-09" db="EMBL/GenBank/DDBJ databases">
        <title>Salinarimonas rosea gen. nov., sp. nov., a new member of the a-2 subgroup of the Proteobacteria.</title>
        <authorList>
            <person name="Liu J."/>
        </authorList>
    </citation>
    <scope>NUCLEOTIDE SEQUENCE [LARGE SCALE GENOMIC DNA]</scope>
    <source>
        <strain evidence="6 7">BN140002</strain>
    </source>
</reference>
<protein>
    <submittedName>
        <fullName evidence="6">DUF86 domain-containing protein</fullName>
    </submittedName>
</protein>
<keyword evidence="7" id="KW-1185">Reference proteome</keyword>
<dbReference type="GO" id="GO:0004540">
    <property type="term" value="F:RNA nuclease activity"/>
    <property type="evidence" value="ECO:0007669"/>
    <property type="project" value="InterPro"/>
</dbReference>
<dbReference type="RefSeq" id="WP_149816513.1">
    <property type="nucleotide sequence ID" value="NZ_VUOA01000017.1"/>
</dbReference>
<dbReference type="OrthoDB" id="4829434at2"/>
<dbReference type="GO" id="GO:0016787">
    <property type="term" value="F:hydrolase activity"/>
    <property type="evidence" value="ECO:0007669"/>
    <property type="project" value="UniProtKB-KW"/>
</dbReference>
<evidence type="ECO:0000256" key="4">
    <source>
        <dbReference type="ARBA" id="ARBA00022741"/>
    </source>
</evidence>